<comment type="caution">
    <text evidence="10">The sequence shown here is derived from an EMBL/GenBank/DDBJ whole genome shotgun (WGS) entry which is preliminary data.</text>
</comment>
<keyword evidence="11" id="KW-1185">Reference proteome</keyword>
<evidence type="ECO:0000256" key="1">
    <source>
        <dbReference type="ARBA" id="ARBA00001913"/>
    </source>
</evidence>
<dbReference type="SUPFAM" id="SSF49899">
    <property type="entry name" value="Concanavalin A-like lectins/glucanases"/>
    <property type="match status" value="1"/>
</dbReference>
<dbReference type="PROSITE" id="PS00289">
    <property type="entry name" value="PTX_1"/>
    <property type="match status" value="1"/>
</dbReference>
<keyword evidence="5" id="KW-0325">Glycoprotein</keyword>
<keyword evidence="3" id="KW-0106">Calcium</keyword>
<dbReference type="PANTHER" id="PTHR19277">
    <property type="entry name" value="PENTRAXIN"/>
    <property type="match status" value="1"/>
</dbReference>
<evidence type="ECO:0000259" key="9">
    <source>
        <dbReference type="PROSITE" id="PS51828"/>
    </source>
</evidence>
<evidence type="ECO:0000256" key="7">
    <source>
        <dbReference type="SAM" id="MobiDB-lite"/>
    </source>
</evidence>
<feature type="domain" description="Pentraxin (PTX)" evidence="9">
    <location>
        <begin position="73"/>
        <end position="273"/>
    </location>
</feature>
<dbReference type="InterPro" id="IPR013320">
    <property type="entry name" value="ConA-like_dom_sf"/>
</dbReference>
<dbReference type="Proteomes" id="UP001159427">
    <property type="component" value="Unassembled WGS sequence"/>
</dbReference>
<dbReference type="InterPro" id="IPR051360">
    <property type="entry name" value="Neuronal_Pentraxin_Related"/>
</dbReference>
<organism evidence="10 11">
    <name type="scientific">Porites evermanni</name>
    <dbReference type="NCBI Taxonomy" id="104178"/>
    <lineage>
        <taxon>Eukaryota</taxon>
        <taxon>Metazoa</taxon>
        <taxon>Cnidaria</taxon>
        <taxon>Anthozoa</taxon>
        <taxon>Hexacorallia</taxon>
        <taxon>Scleractinia</taxon>
        <taxon>Fungiina</taxon>
        <taxon>Poritidae</taxon>
        <taxon>Porites</taxon>
    </lineage>
</organism>
<dbReference type="PRINTS" id="PR00895">
    <property type="entry name" value="PENTAXIN"/>
</dbReference>
<sequence>MKLSLVSMAIFIFVVMLGVKDSQQMLRGLMDPRGPPKGPPRGPPRGPPKGPLRGPLGGPPTKPANRTCSITKMSYRMVFPERRVENYVLIRNAIKQELRAVTLCSFVKDNASDSSYEKQCPYSYAVPGQHNEFSFCTSPTLQVLINGTTRKTSVSIEDGKWHHICFTWESSTGRYRFFKHGKTVVMGSDFQKGYKIRAGGTLVLGQDQDKLAGDFDVEEAFVGELSQLNVWDSVLPRMVIVKQRKKCHITKGTINWWEQFKDFVFGGVKVIEK</sequence>
<evidence type="ECO:0000313" key="10">
    <source>
        <dbReference type="EMBL" id="CAH3193912.1"/>
    </source>
</evidence>
<dbReference type="PROSITE" id="PS51828">
    <property type="entry name" value="PTX_2"/>
    <property type="match status" value="1"/>
</dbReference>
<dbReference type="SMART" id="SM00159">
    <property type="entry name" value="PTX"/>
    <property type="match status" value="1"/>
</dbReference>
<dbReference type="InterPro" id="IPR030476">
    <property type="entry name" value="Pentaxin_CS"/>
</dbReference>
<dbReference type="InterPro" id="IPR001759">
    <property type="entry name" value="PTX_dom"/>
</dbReference>
<dbReference type="PANTHER" id="PTHR19277:SF125">
    <property type="entry name" value="B6"/>
    <property type="match status" value="1"/>
</dbReference>
<feature type="region of interest" description="Disordered" evidence="7">
    <location>
        <begin position="27"/>
        <end position="65"/>
    </location>
</feature>
<dbReference type="EMBL" id="CALNXI010003640">
    <property type="protein sequence ID" value="CAH3193912.1"/>
    <property type="molecule type" value="Genomic_DNA"/>
</dbReference>
<reference evidence="10 11" key="1">
    <citation type="submission" date="2022-05" db="EMBL/GenBank/DDBJ databases">
        <authorList>
            <consortium name="Genoscope - CEA"/>
            <person name="William W."/>
        </authorList>
    </citation>
    <scope>NUCLEOTIDE SEQUENCE [LARGE SCALE GENOMIC DNA]</scope>
</reference>
<accession>A0ABN8STG0</accession>
<feature type="signal peptide" evidence="8">
    <location>
        <begin position="1"/>
        <end position="22"/>
    </location>
</feature>
<feature type="compositionally biased region" description="Pro residues" evidence="7">
    <location>
        <begin position="33"/>
        <end position="50"/>
    </location>
</feature>
<dbReference type="Pfam" id="PF00354">
    <property type="entry name" value="Pentaxin"/>
    <property type="match status" value="1"/>
</dbReference>
<comment type="caution">
    <text evidence="6">Lacks conserved residue(s) required for the propagation of feature annotation.</text>
</comment>
<evidence type="ECO:0000256" key="2">
    <source>
        <dbReference type="ARBA" id="ARBA00022723"/>
    </source>
</evidence>
<keyword evidence="8" id="KW-0732">Signal</keyword>
<feature type="chain" id="PRO_5045435748" description="Pentraxin (PTX) domain-containing protein" evidence="8">
    <location>
        <begin position="23"/>
        <end position="273"/>
    </location>
</feature>
<comment type="cofactor">
    <cofactor evidence="1">
        <name>Ca(2+)</name>
        <dbReference type="ChEBI" id="CHEBI:29108"/>
    </cofactor>
</comment>
<protein>
    <recommendedName>
        <fullName evidence="9">Pentraxin (PTX) domain-containing protein</fullName>
    </recommendedName>
</protein>
<gene>
    <name evidence="10" type="ORF">PEVE_00026779</name>
</gene>
<name>A0ABN8STG0_9CNID</name>
<evidence type="ECO:0000256" key="3">
    <source>
        <dbReference type="ARBA" id="ARBA00022837"/>
    </source>
</evidence>
<evidence type="ECO:0000256" key="6">
    <source>
        <dbReference type="PROSITE-ProRule" id="PRU01172"/>
    </source>
</evidence>
<evidence type="ECO:0000256" key="5">
    <source>
        <dbReference type="ARBA" id="ARBA00023180"/>
    </source>
</evidence>
<keyword evidence="4" id="KW-1015">Disulfide bond</keyword>
<evidence type="ECO:0000313" key="11">
    <source>
        <dbReference type="Proteomes" id="UP001159427"/>
    </source>
</evidence>
<evidence type="ECO:0000256" key="8">
    <source>
        <dbReference type="SAM" id="SignalP"/>
    </source>
</evidence>
<dbReference type="Gene3D" id="2.60.120.200">
    <property type="match status" value="1"/>
</dbReference>
<proteinExistence type="predicted"/>
<keyword evidence="2" id="KW-0479">Metal-binding</keyword>
<evidence type="ECO:0000256" key="4">
    <source>
        <dbReference type="ARBA" id="ARBA00023157"/>
    </source>
</evidence>